<proteinExistence type="inferred from homology"/>
<dbReference type="InterPro" id="IPR007049">
    <property type="entry name" value="Carb-sel_porin_OprB"/>
</dbReference>
<keyword evidence="2" id="KW-0732">Signal</keyword>
<dbReference type="EMBL" id="JAATNW010000002">
    <property type="protein sequence ID" value="NMH59233.1"/>
    <property type="molecule type" value="Genomic_DNA"/>
</dbReference>
<dbReference type="PANTHER" id="PTHR37944:SF1">
    <property type="entry name" value="PORIN B"/>
    <property type="match status" value="1"/>
</dbReference>
<protein>
    <submittedName>
        <fullName evidence="3">Carbohydrate porin</fullName>
    </submittedName>
</protein>
<reference evidence="3 4" key="1">
    <citation type="submission" date="2020-03" db="EMBL/GenBank/DDBJ databases">
        <title>Alteromonas ponticola sp. nov., isolated from seawater.</title>
        <authorList>
            <person name="Yoon J.-H."/>
            <person name="Kim Y.-O."/>
        </authorList>
    </citation>
    <scope>NUCLEOTIDE SEQUENCE [LARGE SCALE GENOMIC DNA]</scope>
    <source>
        <strain evidence="3 4">MYP5</strain>
    </source>
</reference>
<evidence type="ECO:0000256" key="1">
    <source>
        <dbReference type="ARBA" id="ARBA00008769"/>
    </source>
</evidence>
<dbReference type="InterPro" id="IPR052932">
    <property type="entry name" value="OprB_Porin"/>
</dbReference>
<gene>
    <name evidence="3" type="ORF">HCJ96_04265</name>
</gene>
<sequence length="346" mass="37435">MNITAKLCTLLLPLYLGAATTPLHAQVAHSFNANGIVDVSVFNVDGVDKNSVSRGLVEAGYAVSSDNLAGYVSAMALRGDNASTYIGDVQAFSNIDENEFEGIYEAWGHYRFTDTFSIKAGRVDLNNDFAFATNALEFLNGAMGLSPTVFALPTYPEPATSVIVDMTLNPNHSIKAAAAAGAGRSSFADRFYIAEWHYRADTLSVKLGGWEHNGEFFSLTDEIPRQGTGGAYAIVEGKLGQPDWHYYVQLGVSDTIVAEIDRHVGVGVTVNNLAGNESLMAGIAYTVVRLSNVVPASHSSEKALELFFKSQLREWVSVKPNLQYIANPSGESRNHFVGTLRVEMSY</sequence>
<comment type="caution">
    <text evidence="3">The sequence shown here is derived from an EMBL/GenBank/DDBJ whole genome shotgun (WGS) entry which is preliminary data.</text>
</comment>
<comment type="similarity">
    <text evidence="1 2">Belongs to the OprB family.</text>
</comment>
<dbReference type="Pfam" id="PF04966">
    <property type="entry name" value="OprB"/>
    <property type="match status" value="1"/>
</dbReference>
<organism evidence="3 4">
    <name type="scientific">Alteromonas ponticola</name>
    <dbReference type="NCBI Taxonomy" id="2720613"/>
    <lineage>
        <taxon>Bacteria</taxon>
        <taxon>Pseudomonadati</taxon>
        <taxon>Pseudomonadota</taxon>
        <taxon>Gammaproteobacteria</taxon>
        <taxon>Alteromonadales</taxon>
        <taxon>Alteromonadaceae</taxon>
        <taxon>Alteromonas/Salinimonas group</taxon>
        <taxon>Alteromonas</taxon>
    </lineage>
</organism>
<accession>A0ABX1R1W0</accession>
<dbReference type="RefSeq" id="WP_169209796.1">
    <property type="nucleotide sequence ID" value="NZ_JAATNW010000002.1"/>
</dbReference>
<evidence type="ECO:0000313" key="4">
    <source>
        <dbReference type="Proteomes" id="UP000709336"/>
    </source>
</evidence>
<dbReference type="InterPro" id="IPR038673">
    <property type="entry name" value="OprB_sf"/>
</dbReference>
<feature type="signal peptide" evidence="2">
    <location>
        <begin position="1"/>
        <end position="25"/>
    </location>
</feature>
<dbReference type="Proteomes" id="UP000709336">
    <property type="component" value="Unassembled WGS sequence"/>
</dbReference>
<feature type="chain" id="PRO_5044950897" evidence="2">
    <location>
        <begin position="26"/>
        <end position="346"/>
    </location>
</feature>
<name>A0ABX1R1W0_9ALTE</name>
<keyword evidence="4" id="KW-1185">Reference proteome</keyword>
<dbReference type="PANTHER" id="PTHR37944">
    <property type="entry name" value="PORIN B"/>
    <property type="match status" value="1"/>
</dbReference>
<evidence type="ECO:0000313" key="3">
    <source>
        <dbReference type="EMBL" id="NMH59233.1"/>
    </source>
</evidence>
<evidence type="ECO:0000256" key="2">
    <source>
        <dbReference type="RuleBase" id="RU363072"/>
    </source>
</evidence>
<dbReference type="Gene3D" id="2.40.160.180">
    <property type="entry name" value="Carbohydrate-selective porin OprB"/>
    <property type="match status" value="1"/>
</dbReference>